<dbReference type="GO" id="GO:0005737">
    <property type="term" value="C:cytoplasm"/>
    <property type="evidence" value="ECO:0007669"/>
    <property type="project" value="TreeGrafter"/>
</dbReference>
<comment type="caution">
    <text evidence="1">The sequence shown here is derived from an EMBL/GenBank/DDBJ whole genome shotgun (WGS) entry which is preliminary data.</text>
</comment>
<accession>A0A392QLN2</accession>
<dbReference type="EMBL" id="LXQA010143552">
    <property type="protein sequence ID" value="MCI24784.1"/>
    <property type="molecule type" value="Genomic_DNA"/>
</dbReference>
<keyword evidence="2" id="KW-1185">Reference proteome</keyword>
<keyword evidence="1" id="KW-0436">Ligase</keyword>
<sequence length="105" mass="11814">MVAMATVKRIETFEDFAKVHGILLAASGLPESLHRRLFQKLSTETFDGGEHFQIEPCEDNRMRRLVLTSDSMAKDSNLREVPGLAERMSSLMCVDIDTNLDGENE</sequence>
<protein>
    <submittedName>
        <fullName evidence="1">Tubulin--tyrosine ligase-like protein 12-like</fullName>
    </submittedName>
</protein>
<dbReference type="Proteomes" id="UP000265520">
    <property type="component" value="Unassembled WGS sequence"/>
</dbReference>
<proteinExistence type="predicted"/>
<dbReference type="GO" id="GO:0016874">
    <property type="term" value="F:ligase activity"/>
    <property type="evidence" value="ECO:0007669"/>
    <property type="project" value="UniProtKB-KW"/>
</dbReference>
<dbReference type="PANTHER" id="PTHR46088:SF1">
    <property type="entry name" value="TUBULIN--TYROSINE LIGASE-LIKE PROTEIN 12"/>
    <property type="match status" value="1"/>
</dbReference>
<name>A0A392QLN2_9FABA</name>
<evidence type="ECO:0000313" key="1">
    <source>
        <dbReference type="EMBL" id="MCI24784.1"/>
    </source>
</evidence>
<dbReference type="InterPro" id="IPR027749">
    <property type="entry name" value="TTLL12"/>
</dbReference>
<dbReference type="PANTHER" id="PTHR46088">
    <property type="entry name" value="TUBULIN--TYROSINE LIGASE-LIKE PROTEIN 12"/>
    <property type="match status" value="1"/>
</dbReference>
<evidence type="ECO:0000313" key="2">
    <source>
        <dbReference type="Proteomes" id="UP000265520"/>
    </source>
</evidence>
<feature type="non-terminal residue" evidence="1">
    <location>
        <position position="105"/>
    </location>
</feature>
<dbReference type="AlphaFoldDB" id="A0A392QLN2"/>
<reference evidence="1 2" key="1">
    <citation type="journal article" date="2018" name="Front. Plant Sci.">
        <title>Red Clover (Trifolium pratense) and Zigzag Clover (T. medium) - A Picture of Genomic Similarities and Differences.</title>
        <authorList>
            <person name="Dluhosova J."/>
            <person name="Istvanek J."/>
            <person name="Nedelnik J."/>
            <person name="Repkova J."/>
        </authorList>
    </citation>
    <scope>NUCLEOTIDE SEQUENCE [LARGE SCALE GENOMIC DNA]</scope>
    <source>
        <strain evidence="2">cv. 10/8</strain>
        <tissue evidence="1">Leaf</tissue>
    </source>
</reference>
<organism evidence="1 2">
    <name type="scientific">Trifolium medium</name>
    <dbReference type="NCBI Taxonomy" id="97028"/>
    <lineage>
        <taxon>Eukaryota</taxon>
        <taxon>Viridiplantae</taxon>
        <taxon>Streptophyta</taxon>
        <taxon>Embryophyta</taxon>
        <taxon>Tracheophyta</taxon>
        <taxon>Spermatophyta</taxon>
        <taxon>Magnoliopsida</taxon>
        <taxon>eudicotyledons</taxon>
        <taxon>Gunneridae</taxon>
        <taxon>Pentapetalae</taxon>
        <taxon>rosids</taxon>
        <taxon>fabids</taxon>
        <taxon>Fabales</taxon>
        <taxon>Fabaceae</taxon>
        <taxon>Papilionoideae</taxon>
        <taxon>50 kb inversion clade</taxon>
        <taxon>NPAAA clade</taxon>
        <taxon>Hologalegina</taxon>
        <taxon>IRL clade</taxon>
        <taxon>Trifolieae</taxon>
        <taxon>Trifolium</taxon>
    </lineage>
</organism>